<dbReference type="InterPro" id="IPR018861">
    <property type="entry name" value="TMEM201_C"/>
</dbReference>
<feature type="transmembrane region" description="Helical" evidence="8">
    <location>
        <begin position="634"/>
        <end position="652"/>
    </location>
</feature>
<feature type="transmembrane region" description="Helical" evidence="8">
    <location>
        <begin position="326"/>
        <end position="343"/>
    </location>
</feature>
<evidence type="ECO:0000259" key="9">
    <source>
        <dbReference type="Pfam" id="PF09779"/>
    </source>
</evidence>
<dbReference type="Pfam" id="PF09779">
    <property type="entry name" value="Ima1_N"/>
    <property type="match status" value="1"/>
</dbReference>
<feature type="region of interest" description="Disordered" evidence="7">
    <location>
        <begin position="496"/>
        <end position="519"/>
    </location>
</feature>
<evidence type="ECO:0000256" key="7">
    <source>
        <dbReference type="SAM" id="MobiDB-lite"/>
    </source>
</evidence>
<feature type="transmembrane region" description="Helical" evidence="8">
    <location>
        <begin position="301"/>
        <end position="319"/>
    </location>
</feature>
<feature type="compositionally biased region" description="Low complexity" evidence="7">
    <location>
        <begin position="496"/>
        <end position="518"/>
    </location>
</feature>
<evidence type="ECO:0000256" key="4">
    <source>
        <dbReference type="ARBA" id="ARBA00022989"/>
    </source>
</evidence>
<dbReference type="PANTHER" id="PTHR28646">
    <property type="entry name" value="TRANSMEMBRANE PROTEIN 201"/>
    <property type="match status" value="1"/>
</dbReference>
<feature type="domain" description="Transmembrane protein 201 C-terminal" evidence="10">
    <location>
        <begin position="178"/>
        <end position="392"/>
    </location>
</feature>
<evidence type="ECO:0008006" key="13">
    <source>
        <dbReference type="Google" id="ProtNLM"/>
    </source>
</evidence>
<dbReference type="GO" id="GO:0005521">
    <property type="term" value="F:lamin binding"/>
    <property type="evidence" value="ECO:0007669"/>
    <property type="project" value="TreeGrafter"/>
</dbReference>
<dbReference type="Pfam" id="PF10476">
    <property type="entry name" value="DUF2448"/>
    <property type="match status" value="1"/>
</dbReference>
<accession>A0A3L8RUR8</accession>
<protein>
    <recommendedName>
        <fullName evidence="13">Ima1 N-terminal domain-containing protein</fullName>
    </recommendedName>
</protein>
<keyword evidence="12" id="KW-1185">Reference proteome</keyword>
<comment type="similarity">
    <text evidence="2">Belongs to the TMEM201 family.</text>
</comment>
<dbReference type="InterPro" id="IPR040041">
    <property type="entry name" value="TMEM201"/>
</dbReference>
<evidence type="ECO:0000313" key="12">
    <source>
        <dbReference type="Proteomes" id="UP000276834"/>
    </source>
</evidence>
<dbReference type="STRING" id="44316.ENSEGOP00005015746"/>
<evidence type="ECO:0000256" key="1">
    <source>
        <dbReference type="ARBA" id="ARBA00004473"/>
    </source>
</evidence>
<feature type="region of interest" description="Disordered" evidence="7">
    <location>
        <begin position="549"/>
        <end position="573"/>
    </location>
</feature>
<dbReference type="InterPro" id="IPR018617">
    <property type="entry name" value="Ima1_N"/>
</dbReference>
<evidence type="ECO:0000256" key="6">
    <source>
        <dbReference type="ARBA" id="ARBA00023242"/>
    </source>
</evidence>
<dbReference type="EMBL" id="QUSF01000200">
    <property type="protein sequence ID" value="RLV87467.1"/>
    <property type="molecule type" value="Genomic_DNA"/>
</dbReference>
<feature type="region of interest" description="Disordered" evidence="7">
    <location>
        <begin position="245"/>
        <end position="270"/>
    </location>
</feature>
<dbReference type="OMA" id="LCLGTMP"/>
<comment type="subcellular location">
    <subcellularLocation>
        <location evidence="1">Nucleus inner membrane</location>
        <topology evidence="1">Multi-pass membrane protein</topology>
    </subcellularLocation>
</comment>
<evidence type="ECO:0000313" key="11">
    <source>
        <dbReference type="EMBL" id="RLV87467.1"/>
    </source>
</evidence>
<keyword evidence="3 8" id="KW-0812">Transmembrane</keyword>
<dbReference type="AlphaFoldDB" id="A0A3L8RUR8"/>
<reference evidence="11 12" key="1">
    <citation type="journal article" date="2018" name="Proc. R. Soc. B">
        <title>A non-coding region near Follistatin controls head colour polymorphism in the Gouldian finch.</title>
        <authorList>
            <person name="Toomey M.B."/>
            <person name="Marques C.I."/>
            <person name="Andrade P."/>
            <person name="Araujo P.M."/>
            <person name="Sabatino S."/>
            <person name="Gazda M.A."/>
            <person name="Afonso S."/>
            <person name="Lopes R.J."/>
            <person name="Corbo J.C."/>
            <person name="Carneiro M."/>
        </authorList>
    </citation>
    <scope>NUCLEOTIDE SEQUENCE [LARGE SCALE GENOMIC DNA]</scope>
    <source>
        <strain evidence="11">Red01</strain>
        <tissue evidence="11">Muscle</tissue>
    </source>
</reference>
<dbReference type="GO" id="GO:0005637">
    <property type="term" value="C:nuclear inner membrane"/>
    <property type="evidence" value="ECO:0007669"/>
    <property type="project" value="UniProtKB-SubCell"/>
</dbReference>
<feature type="transmembrane region" description="Helical" evidence="8">
    <location>
        <begin position="207"/>
        <end position="226"/>
    </location>
</feature>
<dbReference type="GO" id="GO:0051015">
    <property type="term" value="F:actin filament binding"/>
    <property type="evidence" value="ECO:0007669"/>
    <property type="project" value="TreeGrafter"/>
</dbReference>
<dbReference type="PANTHER" id="PTHR28646:SF1">
    <property type="entry name" value="TRANSMEMBRANE PROTEIN 201"/>
    <property type="match status" value="1"/>
</dbReference>
<keyword evidence="5 8" id="KW-0472">Membrane</keyword>
<proteinExistence type="inferred from homology"/>
<feature type="transmembrane region" description="Helical" evidence="8">
    <location>
        <begin position="6"/>
        <end position="23"/>
    </location>
</feature>
<evidence type="ECO:0000256" key="8">
    <source>
        <dbReference type="SAM" id="Phobius"/>
    </source>
</evidence>
<feature type="domain" description="Ima1 N-terminal" evidence="9">
    <location>
        <begin position="33"/>
        <end position="158"/>
    </location>
</feature>
<dbReference type="OrthoDB" id="5966927at2759"/>
<evidence type="ECO:0000259" key="10">
    <source>
        <dbReference type="Pfam" id="PF10476"/>
    </source>
</evidence>
<keyword evidence="6" id="KW-0539">Nucleus</keyword>
<keyword evidence="4 8" id="KW-1133">Transmembrane helix</keyword>
<feature type="transmembrane region" description="Helical" evidence="8">
    <location>
        <begin position="358"/>
        <end position="377"/>
    </location>
</feature>
<sequence length="656" mass="71119">MDGAGLGAAACAAAAGLLLYRMARRKKPTHVTVNCWFCNQDTVVPYGNRNCWDCPNCEQYNGFQENGDYNKPIPAQYMEHLNHVVSGSPTFCDPTKPQQWVSSQILLCKKCNNHQTMKIKQLASFSPREEGKYDEEIEVYKHHLEQTYKLCRPCQAAVEYYIKHQNRQLRALLLSHHFRCRETDKSYTQNLCSSSSSASITTPAQVILLRFLAFLSCALLVLMALYGSGDPFSLSTAVPAAVPSGPVRNRTGASPRGDGDGDGDGGGGSSGRGWRELLRLLPERLLESLSAAWAYGKNHQMAVAVLGLFTCLLAMLLAGRIRLRRIDAFASVLWFGVMSLHLAERYLKTDTPGWLDTAKFGTTSLCCLVGFTAAVATRKSTGQRRFRPRRYLSGDSITVFPSSPGTAFPSPATSLFVPTPPSILHLTNQQLFRSPRRTASSSLPGRLNRALSLGTIPSLARADSGYLFSGSRPASQSSQSKEFPTSDPLALLSASRAPSRLPSPAPSVAGSVTSSSGSLRARRPLISPARLNLQGQKLLLFPAQSEALLSPGGSEEHTRSDSNAFGPELPGCPRRSLGVPDMRSTVEGGSICSDNSIKKEDHSSHSSTCVVDTTTKGDDLAGWRGRFGTSALRGLLAVSLTLNAVFTSAYVYRSLR</sequence>
<evidence type="ECO:0000256" key="3">
    <source>
        <dbReference type="ARBA" id="ARBA00022692"/>
    </source>
</evidence>
<name>A0A3L8RUR8_CHLGU</name>
<comment type="caution">
    <text evidence="11">The sequence shown here is derived from an EMBL/GenBank/DDBJ whole genome shotgun (WGS) entry which is preliminary data.</text>
</comment>
<evidence type="ECO:0000256" key="2">
    <source>
        <dbReference type="ARBA" id="ARBA00007600"/>
    </source>
</evidence>
<gene>
    <name evidence="11" type="ORF">DV515_00015680</name>
</gene>
<evidence type="ECO:0000256" key="5">
    <source>
        <dbReference type="ARBA" id="ARBA00023136"/>
    </source>
</evidence>
<dbReference type="Proteomes" id="UP000276834">
    <property type="component" value="Unassembled WGS sequence"/>
</dbReference>
<dbReference type="GO" id="GO:0030473">
    <property type="term" value="P:nuclear migration along microtubule"/>
    <property type="evidence" value="ECO:0007669"/>
    <property type="project" value="TreeGrafter"/>
</dbReference>
<organism evidence="11 12">
    <name type="scientific">Chloebia gouldiae</name>
    <name type="common">Gouldian finch</name>
    <name type="synonym">Erythrura gouldiae</name>
    <dbReference type="NCBI Taxonomy" id="44316"/>
    <lineage>
        <taxon>Eukaryota</taxon>
        <taxon>Metazoa</taxon>
        <taxon>Chordata</taxon>
        <taxon>Craniata</taxon>
        <taxon>Vertebrata</taxon>
        <taxon>Euteleostomi</taxon>
        <taxon>Archelosauria</taxon>
        <taxon>Archosauria</taxon>
        <taxon>Dinosauria</taxon>
        <taxon>Saurischia</taxon>
        <taxon>Theropoda</taxon>
        <taxon>Coelurosauria</taxon>
        <taxon>Aves</taxon>
        <taxon>Neognathae</taxon>
        <taxon>Neoaves</taxon>
        <taxon>Telluraves</taxon>
        <taxon>Australaves</taxon>
        <taxon>Passeriformes</taxon>
        <taxon>Passeroidea</taxon>
        <taxon>Passeridae</taxon>
        <taxon>Chloebia</taxon>
    </lineage>
</organism>